<dbReference type="Proteomes" id="UP000229335">
    <property type="component" value="Unassembled WGS sequence"/>
</dbReference>
<dbReference type="InterPro" id="IPR005835">
    <property type="entry name" value="NTP_transferase_dom"/>
</dbReference>
<evidence type="ECO:0000256" key="1">
    <source>
        <dbReference type="ARBA" id="ARBA00022679"/>
    </source>
</evidence>
<evidence type="ECO:0000313" key="4">
    <source>
        <dbReference type="EMBL" id="PIT94218.1"/>
    </source>
</evidence>
<keyword evidence="2" id="KW-0548">Nucleotidyltransferase</keyword>
<evidence type="ECO:0000313" key="5">
    <source>
        <dbReference type="Proteomes" id="UP000229335"/>
    </source>
</evidence>
<dbReference type="AlphaFoldDB" id="A0A2M6WN35"/>
<reference evidence="5" key="1">
    <citation type="submission" date="2017-09" db="EMBL/GenBank/DDBJ databases">
        <title>Depth-based differentiation of microbial function through sediment-hosted aquifers and enrichment of novel symbionts in the deep terrestrial subsurface.</title>
        <authorList>
            <person name="Probst A.J."/>
            <person name="Ladd B."/>
            <person name="Jarett J.K."/>
            <person name="Geller-Mcgrath D.E."/>
            <person name="Sieber C.M.K."/>
            <person name="Emerson J.B."/>
            <person name="Anantharaman K."/>
            <person name="Thomas B.C."/>
            <person name="Malmstrom R."/>
            <person name="Stieglmeier M."/>
            <person name="Klingl A."/>
            <person name="Woyke T."/>
            <person name="Ryan C.M."/>
            <person name="Banfield J.F."/>
        </authorList>
    </citation>
    <scope>NUCLEOTIDE SEQUENCE [LARGE SCALE GENOMIC DNA]</scope>
</reference>
<dbReference type="Pfam" id="PF00483">
    <property type="entry name" value="NTP_transferase"/>
    <property type="match status" value="1"/>
</dbReference>
<gene>
    <name evidence="4" type="ORF">COU00_00165</name>
</gene>
<dbReference type="CDD" id="cd04181">
    <property type="entry name" value="NTP_transferase"/>
    <property type="match status" value="1"/>
</dbReference>
<organism evidence="4 5">
    <name type="scientific">Candidatus Falkowbacteria bacterium CG10_big_fil_rev_8_21_14_0_10_43_11</name>
    <dbReference type="NCBI Taxonomy" id="1974568"/>
    <lineage>
        <taxon>Bacteria</taxon>
        <taxon>Candidatus Falkowiibacteriota</taxon>
    </lineage>
</organism>
<dbReference type="InterPro" id="IPR029044">
    <property type="entry name" value="Nucleotide-diphossugar_trans"/>
</dbReference>
<evidence type="ECO:0000256" key="2">
    <source>
        <dbReference type="ARBA" id="ARBA00022695"/>
    </source>
</evidence>
<name>A0A2M6WN35_9BACT</name>
<dbReference type="InterPro" id="IPR050065">
    <property type="entry name" value="GlmU-like"/>
</dbReference>
<dbReference type="PANTHER" id="PTHR43584">
    <property type="entry name" value="NUCLEOTIDYL TRANSFERASE"/>
    <property type="match status" value="1"/>
</dbReference>
<protein>
    <recommendedName>
        <fullName evidence="3">Nucleotidyl transferase domain-containing protein</fullName>
    </recommendedName>
</protein>
<dbReference type="EMBL" id="PFAS01000003">
    <property type="protein sequence ID" value="PIT94218.1"/>
    <property type="molecule type" value="Genomic_DNA"/>
</dbReference>
<comment type="caution">
    <text evidence="4">The sequence shown here is derived from an EMBL/GenBank/DDBJ whole genome shotgun (WGS) entry which is preliminary data.</text>
</comment>
<dbReference type="PANTHER" id="PTHR43584:SF8">
    <property type="entry name" value="N-ACETYLMURAMATE ALPHA-1-PHOSPHATE URIDYLYLTRANSFERASE"/>
    <property type="match status" value="1"/>
</dbReference>
<evidence type="ECO:0000259" key="3">
    <source>
        <dbReference type="Pfam" id="PF00483"/>
    </source>
</evidence>
<dbReference type="GO" id="GO:0016779">
    <property type="term" value="F:nucleotidyltransferase activity"/>
    <property type="evidence" value="ECO:0007669"/>
    <property type="project" value="UniProtKB-KW"/>
</dbReference>
<sequence>MQAVILAAGKGVRMRPLTHDIPKPMLKAAGKNLLEHKLDELPNDVDEVIMIIGYLGKQISDYFGHEYKGRKIIYVEQPELLGTGKALWLAKDKIRGKFISLMGDDIYSREDLKQCLAHDWAVLAQKVQGPTRGGRIILKPDGHLQEIIEGEHNHEREHLMNIGLFVLQPDIFNYELVKLPDREEWGLPQTLVKAAQDFDVKIVPASFWLQVTDVNDLKKVEEILKSRKSRLLTL</sequence>
<accession>A0A2M6WN35</accession>
<proteinExistence type="predicted"/>
<dbReference type="SUPFAM" id="SSF53448">
    <property type="entry name" value="Nucleotide-diphospho-sugar transferases"/>
    <property type="match status" value="1"/>
</dbReference>
<feature type="domain" description="Nucleotidyl transferase" evidence="3">
    <location>
        <begin position="3"/>
        <end position="222"/>
    </location>
</feature>
<keyword evidence="1" id="KW-0808">Transferase</keyword>
<dbReference type="Gene3D" id="3.90.550.10">
    <property type="entry name" value="Spore Coat Polysaccharide Biosynthesis Protein SpsA, Chain A"/>
    <property type="match status" value="1"/>
</dbReference>